<keyword evidence="3 5" id="KW-0326">Glycosidase</keyword>
<dbReference type="AlphaFoldDB" id="A0A6P1NNG5"/>
<dbReference type="SUPFAM" id="SSF49785">
    <property type="entry name" value="Galactose-binding domain-like"/>
    <property type="match status" value="1"/>
</dbReference>
<dbReference type="EMBL" id="CP047898">
    <property type="protein sequence ID" value="QHK20317.1"/>
    <property type="molecule type" value="Genomic_DNA"/>
</dbReference>
<dbReference type="Gene3D" id="3.20.20.80">
    <property type="entry name" value="Glycosidases"/>
    <property type="match status" value="1"/>
</dbReference>
<comment type="catalytic activity">
    <reaction evidence="5">
        <text>Hydrolysis of terminal non-reducing beta-D-galactose residues in beta-D-galactosides.</text>
        <dbReference type="EC" id="3.2.1.23"/>
    </reaction>
</comment>
<dbReference type="Pfam" id="PF21467">
    <property type="entry name" value="BetaGal_gal-bd"/>
    <property type="match status" value="1"/>
</dbReference>
<evidence type="ECO:0000256" key="7">
    <source>
        <dbReference type="SAM" id="MobiDB-lite"/>
    </source>
</evidence>
<dbReference type="InterPro" id="IPR019801">
    <property type="entry name" value="Glyco_hydro_35_CS"/>
</dbReference>
<feature type="domain" description="Beta-galactosidase 1-like first all-beta" evidence="9">
    <location>
        <begin position="401"/>
        <end position="511"/>
    </location>
</feature>
<evidence type="ECO:0000256" key="4">
    <source>
        <dbReference type="PIRSR" id="PIRSR006336-1"/>
    </source>
</evidence>
<evidence type="ECO:0000256" key="1">
    <source>
        <dbReference type="ARBA" id="ARBA00009809"/>
    </source>
</evidence>
<comment type="similarity">
    <text evidence="1 6">Belongs to the glycosyl hydrolase 35 family.</text>
</comment>
<dbReference type="Gene3D" id="2.60.120.260">
    <property type="entry name" value="Galactose-binding domain-like"/>
    <property type="match status" value="2"/>
</dbReference>
<dbReference type="Pfam" id="PF01301">
    <property type="entry name" value="Glyco_hydro_35"/>
    <property type="match status" value="1"/>
</dbReference>
<dbReference type="InterPro" id="IPR031330">
    <property type="entry name" value="Gly_Hdrlase_35_cat"/>
</dbReference>
<dbReference type="InterPro" id="IPR048912">
    <property type="entry name" value="BetaGal1-like_ABD1"/>
</dbReference>
<keyword evidence="2 5" id="KW-0378">Hydrolase</keyword>
<dbReference type="GO" id="GO:0004565">
    <property type="term" value="F:beta-galactosidase activity"/>
    <property type="evidence" value="ECO:0007669"/>
    <property type="project" value="UniProtKB-EC"/>
</dbReference>
<protein>
    <recommendedName>
        <fullName evidence="5">Beta-galactosidase</fullName>
        <ecNumber evidence="5">3.2.1.23</ecNumber>
    </recommendedName>
</protein>
<evidence type="ECO:0000256" key="3">
    <source>
        <dbReference type="ARBA" id="ARBA00023295"/>
    </source>
</evidence>
<dbReference type="GO" id="GO:0005975">
    <property type="term" value="P:carbohydrate metabolic process"/>
    <property type="evidence" value="ECO:0007669"/>
    <property type="project" value="InterPro"/>
</dbReference>
<dbReference type="EC" id="3.2.1.23" evidence="5"/>
<dbReference type="InterPro" id="IPR001944">
    <property type="entry name" value="Glycoside_Hdrlase_35"/>
</dbReference>
<evidence type="ECO:0000313" key="12">
    <source>
        <dbReference type="Proteomes" id="UP000464186"/>
    </source>
</evidence>
<evidence type="ECO:0000259" key="9">
    <source>
        <dbReference type="Pfam" id="PF21317"/>
    </source>
</evidence>
<dbReference type="KEGG" id="psey:GU243_11875"/>
<accession>A0A6P1NNG5</accession>
<dbReference type="PANTHER" id="PTHR23421">
    <property type="entry name" value="BETA-GALACTOSIDASE RELATED"/>
    <property type="match status" value="1"/>
</dbReference>
<dbReference type="Pfam" id="PF21317">
    <property type="entry name" value="BetaGal_ABD_1"/>
    <property type="match status" value="1"/>
</dbReference>
<dbReference type="PROSITE" id="PS01182">
    <property type="entry name" value="GLYCOSYL_HYDROL_F35"/>
    <property type="match status" value="1"/>
</dbReference>
<proteinExistence type="inferred from homology"/>
<feature type="region of interest" description="Disordered" evidence="7">
    <location>
        <begin position="1"/>
        <end position="21"/>
    </location>
</feature>
<feature type="domain" description="Beta-galactosidase galactose-binding" evidence="10">
    <location>
        <begin position="548"/>
        <end position="602"/>
    </location>
</feature>
<evidence type="ECO:0000313" key="11">
    <source>
        <dbReference type="EMBL" id="QHK20317.1"/>
    </source>
</evidence>
<dbReference type="InterPro" id="IPR026283">
    <property type="entry name" value="B-gal_1-like"/>
</dbReference>
<dbReference type="PIRSF" id="PIRSF006336">
    <property type="entry name" value="B-gal"/>
    <property type="match status" value="1"/>
</dbReference>
<gene>
    <name evidence="11" type="ORF">GU243_11875</name>
</gene>
<evidence type="ECO:0000259" key="10">
    <source>
        <dbReference type="Pfam" id="PF21467"/>
    </source>
</evidence>
<organism evidence="11 12">
    <name type="scientific">Pseudarthrobacter psychrotolerans</name>
    <dbReference type="NCBI Taxonomy" id="2697569"/>
    <lineage>
        <taxon>Bacteria</taxon>
        <taxon>Bacillati</taxon>
        <taxon>Actinomycetota</taxon>
        <taxon>Actinomycetes</taxon>
        <taxon>Micrococcales</taxon>
        <taxon>Micrococcaceae</taxon>
        <taxon>Pseudarthrobacter</taxon>
    </lineage>
</organism>
<feature type="compositionally biased region" description="Polar residues" evidence="7">
    <location>
        <begin position="1"/>
        <end position="11"/>
    </location>
</feature>
<evidence type="ECO:0000256" key="6">
    <source>
        <dbReference type="RuleBase" id="RU003679"/>
    </source>
</evidence>
<dbReference type="InterPro" id="IPR008979">
    <property type="entry name" value="Galactose-bd-like_sf"/>
</dbReference>
<sequence>MTISTATSPLPSSGDGPNGAEAGQVRTAAALTYDGTGFFRYGRAHRILAGAIHYFRVHPGQWEDRLSRLKALGLNTVDTYVAWNFHQPRATDIPDFTGWRDLERFIELAGSLGMDVIVRPGPYICAEWDNGGLPNWVTGSDGIALRCSDPVFQSLVEGWFDHLLPIIERQQASNGGPVVAVQIENEYGSYGDDHSYIRWNRDALRDRGITELLFTADGGTDYYLDGGAIEGTLAAATLGSRGDEAIELWKKRRPGEPFLNIEFWNGWFDHWGEKHHTRDAGDAAAEIRKILDGGGSICLYMAHGGTNFGLGSGSNHDGTRLQPTVTSYDSDAPVAEHGALTGKFHALRAEFLRLGTQSQEIPAKLPAPTPTLSPRQMAVTRGPRMLDVVRHAAAPVRSVRPLSFEDMGLPAGLILYRAQATLPDRDTTIRIVDLHDRAYVHVNGKFVGLLDANSGWDGVTVRGDGSSVELEIVVENQGYINYGPRYGERKGILGGVLIDQRYVFHWEQTPVALADFDAVRLAELQTAGSGATPDSHTPEADTPNGLATATFLIHEPADTFIALPGFAKGFLWINGVLLGRYWEEGPQVTLYVPGPLLSPGENTIVVLELENFGLELELREHPELGSTTRHDEALL</sequence>
<reference evidence="11 12" key="1">
    <citation type="submission" date="2020-01" db="EMBL/GenBank/DDBJ databases">
        <title>Pseudarthrobacter psychrotolerans sp. nov., isolated from antarctic soil.</title>
        <authorList>
            <person name="Shin Y."/>
            <person name="Park W."/>
        </authorList>
    </citation>
    <scope>NUCLEOTIDE SEQUENCE [LARGE SCALE GENOMIC DNA]</scope>
    <source>
        <strain evidence="11 12">YJ56</strain>
    </source>
</reference>
<evidence type="ECO:0000256" key="5">
    <source>
        <dbReference type="RuleBase" id="RU000675"/>
    </source>
</evidence>
<keyword evidence="12" id="KW-1185">Reference proteome</keyword>
<dbReference type="PRINTS" id="PR00742">
    <property type="entry name" value="GLHYDRLASE35"/>
</dbReference>
<dbReference type="Proteomes" id="UP000464186">
    <property type="component" value="Chromosome"/>
</dbReference>
<evidence type="ECO:0000256" key="2">
    <source>
        <dbReference type="ARBA" id="ARBA00022801"/>
    </source>
</evidence>
<feature type="domain" description="Glycoside hydrolase 35 catalytic" evidence="8">
    <location>
        <begin position="38"/>
        <end position="349"/>
    </location>
</feature>
<feature type="active site" description="Nucleophile" evidence="4">
    <location>
        <position position="262"/>
    </location>
</feature>
<feature type="active site" description="Proton donor" evidence="4">
    <location>
        <position position="186"/>
    </location>
</feature>
<name>A0A6P1NNG5_9MICC</name>
<dbReference type="SUPFAM" id="SSF51445">
    <property type="entry name" value="(Trans)glycosidases"/>
    <property type="match status" value="1"/>
</dbReference>
<dbReference type="InterPro" id="IPR017853">
    <property type="entry name" value="GH"/>
</dbReference>
<evidence type="ECO:0000259" key="8">
    <source>
        <dbReference type="Pfam" id="PF01301"/>
    </source>
</evidence>
<dbReference type="InterPro" id="IPR048913">
    <property type="entry name" value="BetaGal_gal-bd"/>
</dbReference>